<proteinExistence type="predicted"/>
<comment type="caution">
    <text evidence="1">The sequence shown here is derived from an EMBL/GenBank/DDBJ whole genome shotgun (WGS) entry which is preliminary data.</text>
</comment>
<dbReference type="OrthoDB" id="9771580at2"/>
<protein>
    <recommendedName>
        <fullName evidence="3">Terminase</fullName>
    </recommendedName>
</protein>
<evidence type="ECO:0000313" key="1">
    <source>
        <dbReference type="EMBL" id="TXC62602.1"/>
    </source>
</evidence>
<evidence type="ECO:0000313" key="2">
    <source>
        <dbReference type="Proteomes" id="UP000321249"/>
    </source>
</evidence>
<name>A0A5C6TQ29_9SPHN</name>
<organism evidence="1 2">
    <name type="scientific">Allosphingosinicella ginsenosidimutans</name>
    <dbReference type="NCBI Taxonomy" id="1176539"/>
    <lineage>
        <taxon>Bacteria</taxon>
        <taxon>Pseudomonadati</taxon>
        <taxon>Pseudomonadota</taxon>
        <taxon>Alphaproteobacteria</taxon>
        <taxon>Sphingomonadales</taxon>
        <taxon>Sphingomonadaceae</taxon>
        <taxon>Allosphingosinicella</taxon>
    </lineage>
</organism>
<sequence>MNDQTLVALDPRRIAATVRALAREDLSVFVQEAFPILHNEELLRNWHIDAICHELMRLAEGDNRRLLITMPPRTMKSFISSVCFPAWLLGRNPGEKIICVSYAHDLSKEFGGQTRKLMESDWYRRIFRDTHIDRKRASVDKLTTTRGATVMPPPPAER</sequence>
<accession>A0A5C6TQ29</accession>
<dbReference type="RefSeq" id="WP_147041991.1">
    <property type="nucleotide sequence ID" value="NZ_VOQQ01000001.1"/>
</dbReference>
<dbReference type="AlphaFoldDB" id="A0A5C6TQ29"/>
<dbReference type="EMBL" id="VOQQ01000001">
    <property type="protein sequence ID" value="TXC62602.1"/>
    <property type="molecule type" value="Genomic_DNA"/>
</dbReference>
<dbReference type="Gene3D" id="3.40.50.300">
    <property type="entry name" value="P-loop containing nucleotide triphosphate hydrolases"/>
    <property type="match status" value="1"/>
</dbReference>
<dbReference type="Proteomes" id="UP000321249">
    <property type="component" value="Unassembled WGS sequence"/>
</dbReference>
<keyword evidence="2" id="KW-1185">Reference proteome</keyword>
<evidence type="ECO:0008006" key="3">
    <source>
        <dbReference type="Google" id="ProtNLM"/>
    </source>
</evidence>
<dbReference type="InterPro" id="IPR027417">
    <property type="entry name" value="P-loop_NTPase"/>
</dbReference>
<gene>
    <name evidence="1" type="ORF">FRZ32_02365</name>
</gene>
<reference evidence="1 2" key="1">
    <citation type="journal article" date="2015" name="J. Microbiol.">
        <title>Sphingosinicella ginsenosidimutans sp. nov., with ginsenoside converting activity.</title>
        <authorList>
            <person name="Kim J.K."/>
            <person name="Kang M.S."/>
            <person name="Park S.C."/>
            <person name="Kim K.M."/>
            <person name="Choi K."/>
            <person name="Yoon M.H."/>
            <person name="Im W.T."/>
        </authorList>
    </citation>
    <scope>NUCLEOTIDE SEQUENCE [LARGE SCALE GENOMIC DNA]</scope>
    <source>
        <strain evidence="1 2">BS-11</strain>
    </source>
</reference>